<reference evidence="2" key="3">
    <citation type="submission" date="2021-10" db="EMBL/GenBank/DDBJ databases">
        <title>Collection of gut derived symbiotic bacterial strains cultured from healthy donors.</title>
        <authorList>
            <person name="Lin H."/>
            <person name="Littmann E."/>
            <person name="Kohout C."/>
            <person name="Pamer E.G."/>
        </authorList>
    </citation>
    <scope>NUCLEOTIDE SEQUENCE</scope>
    <source>
        <strain evidence="2">DFI.4.48</strain>
    </source>
</reference>
<dbReference type="RefSeq" id="WP_048924110.1">
    <property type="nucleotide sequence ID" value="NZ_DAWBWI010000007.1"/>
</dbReference>
<dbReference type="CDD" id="cd04301">
    <property type="entry name" value="NAT_SF"/>
    <property type="match status" value="1"/>
</dbReference>
<keyword evidence="3" id="KW-0808">Transferase</keyword>
<dbReference type="Proteomes" id="UP000241201">
    <property type="component" value="Unassembled WGS sequence"/>
</dbReference>
<dbReference type="Gene3D" id="3.40.630.30">
    <property type="match status" value="1"/>
</dbReference>
<dbReference type="InterPro" id="IPR016181">
    <property type="entry name" value="Acyl_CoA_acyltransferase"/>
</dbReference>
<dbReference type="AlphaFoldDB" id="A0A2T3G164"/>
<gene>
    <name evidence="3" type="ORF">C7U55_03905</name>
    <name evidence="2" type="ORF">LJD69_00890</name>
</gene>
<organism evidence="3 4">
    <name type="scientific">Faecalibacillus faecis</name>
    <dbReference type="NCBI Taxonomy" id="1982628"/>
    <lineage>
        <taxon>Bacteria</taxon>
        <taxon>Bacillati</taxon>
        <taxon>Bacillota</taxon>
        <taxon>Erysipelotrichia</taxon>
        <taxon>Erysipelotrichales</taxon>
        <taxon>Coprobacillaceae</taxon>
        <taxon>Faecalibacillus</taxon>
    </lineage>
</organism>
<keyword evidence="4" id="KW-1185">Reference proteome</keyword>
<dbReference type="PROSITE" id="PS51186">
    <property type="entry name" value="GNAT"/>
    <property type="match status" value="1"/>
</dbReference>
<dbReference type="Pfam" id="PF00583">
    <property type="entry name" value="Acetyltransf_1"/>
    <property type="match status" value="1"/>
</dbReference>
<accession>A0A2T3G164</accession>
<feature type="domain" description="N-acetyltransferase" evidence="1">
    <location>
        <begin position="3"/>
        <end position="168"/>
    </location>
</feature>
<sequence>MELFISEAEIEDASMIIDYLNQVGGESNNLTYGLNECYLNEFEEMEVIQDFIDQENSLLLCGFIDDELVSLLSIQGEQKERLKHIGHFAITVKKEYWNMGIASMMMEEALEMIKETSLKILDLEVKEDNLSAINLYKKFNFKEIGRYPQMFYVNQKYYDALLMNLYID</sequence>
<evidence type="ECO:0000259" key="1">
    <source>
        <dbReference type="PROSITE" id="PS51186"/>
    </source>
</evidence>
<dbReference type="EMBL" id="PYLP01000003">
    <property type="protein sequence ID" value="PST41295.1"/>
    <property type="molecule type" value="Genomic_DNA"/>
</dbReference>
<proteinExistence type="predicted"/>
<dbReference type="InterPro" id="IPR000182">
    <property type="entry name" value="GNAT_dom"/>
</dbReference>
<comment type="caution">
    <text evidence="3">The sequence shown here is derived from an EMBL/GenBank/DDBJ whole genome shotgun (WGS) entry which is preliminary data.</text>
</comment>
<dbReference type="SUPFAM" id="SSF55729">
    <property type="entry name" value="Acyl-CoA N-acyltransferases (Nat)"/>
    <property type="match status" value="1"/>
</dbReference>
<reference evidence="3" key="2">
    <citation type="journal article" date="2019" name="Int. J. Syst. Evol. Microbiol.">
        <title>Faecalibacillus intestinalis gen. nov., sp. nov. and Faecalibacillus faecis sp. nov., isolated from human faeces.</title>
        <authorList>
            <person name="Seo B."/>
            <person name="Jeon K."/>
            <person name="Baek I."/>
            <person name="Lee Y.M."/>
            <person name="Baek K."/>
            <person name="Ko G."/>
        </authorList>
    </citation>
    <scope>NUCLEOTIDE SEQUENCE</scope>
    <source>
        <strain evidence="3">SNUG30370</strain>
    </source>
</reference>
<protein>
    <submittedName>
        <fullName evidence="2 3">N-acetyltransferase</fullName>
    </submittedName>
</protein>
<evidence type="ECO:0000313" key="2">
    <source>
        <dbReference type="EMBL" id="MCB8609147.1"/>
    </source>
</evidence>
<evidence type="ECO:0000313" key="3">
    <source>
        <dbReference type="EMBL" id="PST41295.1"/>
    </source>
</evidence>
<name>A0A2T3G164_9FIRM</name>
<dbReference type="Proteomes" id="UP001198439">
    <property type="component" value="Unassembled WGS sequence"/>
</dbReference>
<evidence type="ECO:0000313" key="4">
    <source>
        <dbReference type="Proteomes" id="UP000241201"/>
    </source>
</evidence>
<reference evidence="4" key="1">
    <citation type="submission" date="2018-03" db="EMBL/GenBank/DDBJ databases">
        <title>Lachnoclostridium SNUG30370 gen.nov., sp.nov., isolated from human faeces.</title>
        <authorList>
            <person name="Seo B."/>
            <person name="Jeon K."/>
            <person name="Ko G."/>
        </authorList>
    </citation>
    <scope>NUCLEOTIDE SEQUENCE [LARGE SCALE GENOMIC DNA]</scope>
    <source>
        <strain evidence="4">SNUG30370</strain>
    </source>
</reference>
<dbReference type="GO" id="GO:0016747">
    <property type="term" value="F:acyltransferase activity, transferring groups other than amino-acyl groups"/>
    <property type="evidence" value="ECO:0007669"/>
    <property type="project" value="InterPro"/>
</dbReference>
<dbReference type="GeneID" id="77470246"/>
<dbReference type="PANTHER" id="PTHR43072">
    <property type="entry name" value="N-ACETYLTRANSFERASE"/>
    <property type="match status" value="1"/>
</dbReference>
<dbReference type="EMBL" id="JAJDKZ010000002">
    <property type="protein sequence ID" value="MCB8609147.1"/>
    <property type="molecule type" value="Genomic_DNA"/>
</dbReference>